<feature type="transmembrane region" description="Helical" evidence="1">
    <location>
        <begin position="336"/>
        <end position="356"/>
    </location>
</feature>
<accession>A0A147IA05</accession>
<evidence type="ECO:0000256" key="1">
    <source>
        <dbReference type="SAM" id="Phobius"/>
    </source>
</evidence>
<feature type="transmembrane region" description="Helical" evidence="1">
    <location>
        <begin position="238"/>
        <end position="263"/>
    </location>
</feature>
<protein>
    <recommendedName>
        <fullName evidence="4">Glycosyltransferase RgtA/B/C/D-like domain-containing protein</fullName>
    </recommendedName>
</protein>
<evidence type="ECO:0000313" key="2">
    <source>
        <dbReference type="EMBL" id="KTT76698.1"/>
    </source>
</evidence>
<dbReference type="PATRIC" id="fig|869719.3.peg.65"/>
<gene>
    <name evidence="2" type="ORF">NS334_00310</name>
</gene>
<dbReference type="Proteomes" id="UP000074310">
    <property type="component" value="Unassembled WGS sequence"/>
</dbReference>
<keyword evidence="1" id="KW-0472">Membrane</keyword>
<sequence length="368" mass="37402">MRSRSRLARWSAWRACCSRDGEGLMAWTAPAPWLAVPGRCAGIGRRAARAWLAVLAMAMVFVGLTVPAASSPPEFLHDAIVAALRHGGEFYDSTRDLLRTEPDADAARLLPPALAVIDAAMPGWGMLALVAAVLTILMWAGGLRFGALFARTSGVVMVVSLLAAAIAALAGLWLSAPHAAAAAALSALALVARARTHCVASCATACAAAIIDPAALITIGVMGALASAEREGRETIGWLTAGGIASVVLAVHLHALSGVAIAAPDPALSGQALARLVNAGLPGLSQMIAAPLLILSAFGWATIGEPLGPRVVALMLAGVALDGVCGMRSATLAAAFVAPGIALAPGALADLMRGALDRRRITVTRVVR</sequence>
<keyword evidence="1" id="KW-0812">Transmembrane</keyword>
<organism evidence="2 3">
    <name type="scientific">Sphingomonas endophytica</name>
    <dbReference type="NCBI Taxonomy" id="869719"/>
    <lineage>
        <taxon>Bacteria</taxon>
        <taxon>Pseudomonadati</taxon>
        <taxon>Pseudomonadota</taxon>
        <taxon>Alphaproteobacteria</taxon>
        <taxon>Sphingomonadales</taxon>
        <taxon>Sphingomonadaceae</taxon>
        <taxon>Sphingomonas</taxon>
    </lineage>
</organism>
<name>A0A147IA05_9SPHN</name>
<proteinExistence type="predicted"/>
<dbReference type="AlphaFoldDB" id="A0A147IA05"/>
<evidence type="ECO:0000313" key="3">
    <source>
        <dbReference type="Proteomes" id="UP000074310"/>
    </source>
</evidence>
<feature type="transmembrane region" description="Helical" evidence="1">
    <location>
        <begin position="283"/>
        <end position="304"/>
    </location>
</feature>
<feature type="transmembrane region" description="Helical" evidence="1">
    <location>
        <begin position="194"/>
        <end position="226"/>
    </location>
</feature>
<feature type="transmembrane region" description="Helical" evidence="1">
    <location>
        <begin position="155"/>
        <end position="174"/>
    </location>
</feature>
<comment type="caution">
    <text evidence="2">The sequence shown here is derived from an EMBL/GenBank/DDBJ whole genome shotgun (WGS) entry which is preliminary data.</text>
</comment>
<reference evidence="2 3" key="1">
    <citation type="journal article" date="2016" name="Front. Microbiol.">
        <title>Genomic Resource of Rice Seed Associated Bacteria.</title>
        <authorList>
            <person name="Midha S."/>
            <person name="Bansal K."/>
            <person name="Sharma S."/>
            <person name="Kumar N."/>
            <person name="Patil P.P."/>
            <person name="Chaudhry V."/>
            <person name="Patil P.B."/>
        </authorList>
    </citation>
    <scope>NUCLEOTIDE SEQUENCE [LARGE SCALE GENOMIC DNA]</scope>
    <source>
        <strain evidence="2 3">NS334</strain>
    </source>
</reference>
<keyword evidence="1" id="KW-1133">Transmembrane helix</keyword>
<keyword evidence="3" id="KW-1185">Reference proteome</keyword>
<evidence type="ECO:0008006" key="4">
    <source>
        <dbReference type="Google" id="ProtNLM"/>
    </source>
</evidence>
<feature type="transmembrane region" description="Helical" evidence="1">
    <location>
        <begin position="50"/>
        <end position="69"/>
    </location>
</feature>
<feature type="transmembrane region" description="Helical" evidence="1">
    <location>
        <begin position="124"/>
        <end position="143"/>
    </location>
</feature>
<dbReference type="EMBL" id="LDTB01000001">
    <property type="protein sequence ID" value="KTT76698.1"/>
    <property type="molecule type" value="Genomic_DNA"/>
</dbReference>